<organism evidence="1 2">
    <name type="scientific">Methylobacterium symbioticum</name>
    <dbReference type="NCBI Taxonomy" id="2584084"/>
    <lineage>
        <taxon>Bacteria</taxon>
        <taxon>Pseudomonadati</taxon>
        <taxon>Pseudomonadota</taxon>
        <taxon>Alphaproteobacteria</taxon>
        <taxon>Hyphomicrobiales</taxon>
        <taxon>Methylobacteriaceae</taxon>
        <taxon>Methylobacterium</taxon>
    </lineage>
</organism>
<dbReference type="EMBL" id="CABFPH010000013">
    <property type="protein sequence ID" value="VUD70819.1"/>
    <property type="molecule type" value="Genomic_DNA"/>
</dbReference>
<sequence>MMNFLLGATAGALIACVGTITALRNPDLQVRLGLRPSVVAAAPAPRPPEPACPPPVVEHSVGSTEMLLSPRRFWSIAPDKRPQ</sequence>
<proteinExistence type="predicted"/>
<evidence type="ECO:0000313" key="2">
    <source>
        <dbReference type="Proteomes" id="UP000410984"/>
    </source>
</evidence>
<dbReference type="RefSeq" id="WP_142582380.1">
    <property type="nucleotide sequence ID" value="NZ_CABFPH010000013.1"/>
</dbReference>
<dbReference type="OrthoDB" id="7999447at2"/>
<keyword evidence="2" id="KW-1185">Reference proteome</keyword>
<evidence type="ECO:0000313" key="1">
    <source>
        <dbReference type="EMBL" id="VUD70819.1"/>
    </source>
</evidence>
<gene>
    <name evidence="1" type="ORF">MET9862_01392</name>
</gene>
<accession>A0A509EBH6</accession>
<dbReference type="Proteomes" id="UP000410984">
    <property type="component" value="Unassembled WGS sequence"/>
</dbReference>
<protein>
    <submittedName>
        <fullName evidence="1">Uncharacterized protein</fullName>
    </submittedName>
</protein>
<name>A0A509EBH6_9HYPH</name>
<reference evidence="1 2" key="1">
    <citation type="submission" date="2019-06" db="EMBL/GenBank/DDBJ databases">
        <authorList>
            <person name="Rodrigo-Torres L."/>
            <person name="Arahal R. D."/>
            <person name="Lucena T."/>
        </authorList>
    </citation>
    <scope>NUCLEOTIDE SEQUENCE [LARGE SCALE GENOMIC DNA]</scope>
    <source>
        <strain evidence="1 2">SB0023/3</strain>
    </source>
</reference>
<dbReference type="AlphaFoldDB" id="A0A509EBH6"/>